<name>A0ABV4RF28_9BACT</name>
<sequence>MIITRENAVPSFSYIRTLLINPFTGLAAASHHAAQHDDLNGYCLFFYTTPKAFIS</sequence>
<accession>A0ABV4RF28</accession>
<evidence type="ECO:0000313" key="1">
    <source>
        <dbReference type="EMBL" id="MFA1771146.1"/>
    </source>
</evidence>
<reference evidence="1 2" key="1">
    <citation type="submission" date="2024-08" db="EMBL/GenBank/DDBJ databases">
        <authorList>
            <person name="Wei W."/>
        </authorList>
    </citation>
    <scope>NUCLEOTIDE SEQUENCE [LARGE SCALE GENOMIC DNA]</scope>
    <source>
        <strain evidence="1 2">XU2</strain>
    </source>
</reference>
<dbReference type="EMBL" id="JBGOGF010000003">
    <property type="protein sequence ID" value="MFA1771146.1"/>
    <property type="molecule type" value="Genomic_DNA"/>
</dbReference>
<proteinExistence type="predicted"/>
<comment type="caution">
    <text evidence="1">The sequence shown here is derived from an EMBL/GenBank/DDBJ whole genome shotgun (WGS) entry which is preliminary data.</text>
</comment>
<keyword evidence="2" id="KW-1185">Reference proteome</keyword>
<evidence type="ECO:0000313" key="2">
    <source>
        <dbReference type="Proteomes" id="UP001570846"/>
    </source>
</evidence>
<dbReference type="RefSeq" id="WP_188686689.1">
    <property type="nucleotide sequence ID" value="NZ_BMMG01000004.1"/>
</dbReference>
<gene>
    <name evidence="1" type="ORF">ACD591_07575</name>
</gene>
<organism evidence="1 2">
    <name type="scientific">Rufibacter glacialis</name>
    <dbReference type="NCBI Taxonomy" id="1259555"/>
    <lineage>
        <taxon>Bacteria</taxon>
        <taxon>Pseudomonadati</taxon>
        <taxon>Bacteroidota</taxon>
        <taxon>Cytophagia</taxon>
        <taxon>Cytophagales</taxon>
        <taxon>Hymenobacteraceae</taxon>
        <taxon>Rufibacter</taxon>
    </lineage>
</organism>
<protein>
    <submittedName>
        <fullName evidence="1">Uncharacterized protein</fullName>
    </submittedName>
</protein>
<dbReference type="Proteomes" id="UP001570846">
    <property type="component" value="Unassembled WGS sequence"/>
</dbReference>